<gene>
    <name evidence="1" type="ORF">OFUS_LOCUS26201</name>
</gene>
<proteinExistence type="predicted"/>
<dbReference type="PANTHER" id="PTHR24020">
    <property type="entry name" value="COLLAGEN ALPHA"/>
    <property type="match status" value="1"/>
</dbReference>
<protein>
    <submittedName>
        <fullName evidence="1">Uncharacterized protein</fullName>
    </submittedName>
</protein>
<evidence type="ECO:0000313" key="2">
    <source>
        <dbReference type="Proteomes" id="UP000749559"/>
    </source>
</evidence>
<dbReference type="SUPFAM" id="SSF53300">
    <property type="entry name" value="vWA-like"/>
    <property type="match status" value="2"/>
</dbReference>
<dbReference type="EMBL" id="CAIIXF020000012">
    <property type="protein sequence ID" value="CAH1802532.1"/>
    <property type="molecule type" value="Genomic_DNA"/>
</dbReference>
<keyword evidence="2" id="KW-1185">Reference proteome</keyword>
<dbReference type="SMART" id="SM00327">
    <property type="entry name" value="VWA"/>
    <property type="match status" value="2"/>
</dbReference>
<feature type="non-terminal residue" evidence="1">
    <location>
        <position position="476"/>
    </location>
</feature>
<evidence type="ECO:0000313" key="1">
    <source>
        <dbReference type="EMBL" id="CAH1802532.1"/>
    </source>
</evidence>
<sequence>ISLLGIIVTQKMMPSKLFTSLLLLEVTIFTGQSINTERDIEPPADRIHRVKDDIQPWPEDTNSYHHDNFGLPGGPACMDLALVLDISCLDSEKMYIAKQTTKNIVRRLMTINGADLRISLVILSKKGHTIQHFNETDLDDISKRIDQITRDECYGSIVQLTIDILKNTTSVFARANYPNVVLYFTSLFENVEETAENMLALEVAGIELNIVYFQDQSSVNFTGRTSGLGVKGRNPGKVHIYDGLSEEDGEKLFQSLTSRFSCGGAADQRVCADLVFAIDVSCSIPQRNITRAVAISMAVARNLPLNKITGSQIGGLTYDGNIVDLFPYMVGLENGDPMPVLMALYNLRVKHKKCRTRTNLALDFVRQKYFTDIKDRHDASVKDVVVIFSDGMTSPKNSRWKTIAAASNIIQNGGSVIWVTLDNKKHRTNVASENEIKKSVSRDNISGELLIFDHADLYAPQKILAFLNQNFPCPLE</sequence>
<dbReference type="InterPro" id="IPR036465">
    <property type="entry name" value="vWFA_dom_sf"/>
</dbReference>
<organism evidence="1 2">
    <name type="scientific">Owenia fusiformis</name>
    <name type="common">Polychaete worm</name>
    <dbReference type="NCBI Taxonomy" id="6347"/>
    <lineage>
        <taxon>Eukaryota</taxon>
        <taxon>Metazoa</taxon>
        <taxon>Spiralia</taxon>
        <taxon>Lophotrochozoa</taxon>
        <taxon>Annelida</taxon>
        <taxon>Polychaeta</taxon>
        <taxon>Sedentaria</taxon>
        <taxon>Canalipalpata</taxon>
        <taxon>Sabellida</taxon>
        <taxon>Oweniida</taxon>
        <taxon>Oweniidae</taxon>
        <taxon>Owenia</taxon>
    </lineage>
</organism>
<dbReference type="Gene3D" id="3.40.50.410">
    <property type="entry name" value="von Willebrand factor, type A domain"/>
    <property type="match status" value="2"/>
</dbReference>
<accession>A0A8J1XP52</accession>
<dbReference type="InterPro" id="IPR050525">
    <property type="entry name" value="ECM_Assembly_Org"/>
</dbReference>
<name>A0A8J1XP52_OWEFU</name>
<dbReference type="Pfam" id="PF00092">
    <property type="entry name" value="VWA"/>
    <property type="match status" value="1"/>
</dbReference>
<reference evidence="1" key="1">
    <citation type="submission" date="2022-03" db="EMBL/GenBank/DDBJ databases">
        <authorList>
            <person name="Martin C."/>
        </authorList>
    </citation>
    <scope>NUCLEOTIDE SEQUENCE</scope>
</reference>
<dbReference type="Proteomes" id="UP000749559">
    <property type="component" value="Unassembled WGS sequence"/>
</dbReference>
<dbReference type="AlphaFoldDB" id="A0A8J1XP52"/>
<comment type="caution">
    <text evidence="1">The sequence shown here is derived from an EMBL/GenBank/DDBJ whole genome shotgun (WGS) entry which is preliminary data.</text>
</comment>
<dbReference type="PROSITE" id="PS50234">
    <property type="entry name" value="VWFA"/>
    <property type="match status" value="1"/>
</dbReference>
<dbReference type="InterPro" id="IPR002035">
    <property type="entry name" value="VWF_A"/>
</dbReference>